<evidence type="ECO:0000256" key="1">
    <source>
        <dbReference type="SAM" id="MobiDB-lite"/>
    </source>
</evidence>
<dbReference type="EMBL" id="LAVV01009566">
    <property type="protein sequence ID" value="KNZ50375.1"/>
    <property type="molecule type" value="Genomic_DNA"/>
</dbReference>
<dbReference type="Proteomes" id="UP000037035">
    <property type="component" value="Unassembled WGS sequence"/>
</dbReference>
<sequence>MSMVLRQIAPPVHYNSEESESPAAVQGQHNRIKSERGRKPEIIIIHKFEQMRVIGEEIEKKVSLLEDRRVSEVVKGGGMPEGDGRVFMGKRCSTAEGRSRRSCCCQPAERWCPLAQDAPPAELGEVTALGPMSAKPDYPLKGVVWPKLLAKVGLGENSEHFTCQSVQLLCQITTRMLVVLGLDLFGHRVSRNHRLRHAFSLTVPERIKQSGDDLRRPLYYCPERRAMLTKVHASGVLESRRVIHWQLYKPLNFRAGLMTKKGSYKLPQIISRRPVAACSAILLSATVFWPTRLCAQLYIFLDCFWRWFLIMSFLIFLSKTSQNGLGAHYEIKKLSKFALAHATALNGNTAGYTDLLIPPAYGRAIFLLHHHEWVTAACTATYNSFMWTAMRDGIIIAVCVYNCHLSIMVMHEITRFCSGEHSGPSKAPIQSIIKHGALC</sequence>
<dbReference type="AlphaFoldDB" id="A0A0L6URD2"/>
<evidence type="ECO:0000313" key="2">
    <source>
        <dbReference type="EMBL" id="KNZ50375.1"/>
    </source>
</evidence>
<name>A0A0L6URD2_9BASI</name>
<gene>
    <name evidence="2" type="ORF">VP01_4458g1</name>
</gene>
<comment type="caution">
    <text evidence="2">The sequence shown here is derived from an EMBL/GenBank/DDBJ whole genome shotgun (WGS) entry which is preliminary data.</text>
</comment>
<protein>
    <submittedName>
        <fullName evidence="2">Uncharacterized protein</fullName>
    </submittedName>
</protein>
<keyword evidence="3" id="KW-1185">Reference proteome</keyword>
<accession>A0A0L6URD2</accession>
<dbReference type="VEuPathDB" id="FungiDB:VP01_4458g1"/>
<proteinExistence type="predicted"/>
<reference evidence="2 3" key="1">
    <citation type="submission" date="2015-08" db="EMBL/GenBank/DDBJ databases">
        <title>Next Generation Sequencing and Analysis of the Genome of Puccinia sorghi L Schw, the Causal Agent of Maize Common Rust.</title>
        <authorList>
            <person name="Rochi L."/>
            <person name="Burguener G."/>
            <person name="Darino M."/>
            <person name="Turjanski A."/>
            <person name="Kreff E."/>
            <person name="Dieguez M.J."/>
            <person name="Sacco F."/>
        </authorList>
    </citation>
    <scope>NUCLEOTIDE SEQUENCE [LARGE SCALE GENOMIC DNA]</scope>
    <source>
        <strain evidence="2 3">RO10H11247</strain>
    </source>
</reference>
<organism evidence="2 3">
    <name type="scientific">Puccinia sorghi</name>
    <dbReference type="NCBI Taxonomy" id="27349"/>
    <lineage>
        <taxon>Eukaryota</taxon>
        <taxon>Fungi</taxon>
        <taxon>Dikarya</taxon>
        <taxon>Basidiomycota</taxon>
        <taxon>Pucciniomycotina</taxon>
        <taxon>Pucciniomycetes</taxon>
        <taxon>Pucciniales</taxon>
        <taxon>Pucciniaceae</taxon>
        <taxon>Puccinia</taxon>
    </lineage>
</organism>
<evidence type="ECO:0000313" key="3">
    <source>
        <dbReference type="Proteomes" id="UP000037035"/>
    </source>
</evidence>
<feature type="region of interest" description="Disordered" evidence="1">
    <location>
        <begin position="9"/>
        <end position="34"/>
    </location>
</feature>